<dbReference type="Gene3D" id="3.40.50.880">
    <property type="match status" value="1"/>
</dbReference>
<evidence type="ECO:0000256" key="3">
    <source>
        <dbReference type="ARBA" id="ARBA00022749"/>
    </source>
</evidence>
<gene>
    <name evidence="7" type="ORF">LCGC14_1907100</name>
</gene>
<evidence type="ECO:0000259" key="6">
    <source>
        <dbReference type="Pfam" id="PF00117"/>
    </source>
</evidence>
<comment type="caution">
    <text evidence="7">The sequence shown here is derived from an EMBL/GenBank/DDBJ whole genome shotgun (WGS) entry which is preliminary data.</text>
</comment>
<name>A0A0F9I8P2_9ZZZZ</name>
<dbReference type="PANTHER" id="PTHR11922:SF2">
    <property type="entry name" value="GMP SYNTHASE [GLUTAMINE-HYDROLYZING]"/>
    <property type="match status" value="1"/>
</dbReference>
<dbReference type="SUPFAM" id="SSF52317">
    <property type="entry name" value="Class I glutamine amidotransferase-like"/>
    <property type="match status" value="1"/>
</dbReference>
<proteinExistence type="predicted"/>
<dbReference type="Pfam" id="PF00117">
    <property type="entry name" value="GATase"/>
    <property type="match status" value="1"/>
</dbReference>
<keyword evidence="2" id="KW-0547">Nucleotide-binding</keyword>
<dbReference type="PROSITE" id="PS51273">
    <property type="entry name" value="GATASE_TYPE_1"/>
    <property type="match status" value="1"/>
</dbReference>
<evidence type="ECO:0000313" key="7">
    <source>
        <dbReference type="EMBL" id="KKL90195.1"/>
    </source>
</evidence>
<dbReference type="PANTHER" id="PTHR11922">
    <property type="entry name" value="GMP SYNTHASE-RELATED"/>
    <property type="match status" value="1"/>
</dbReference>
<reference evidence="7" key="1">
    <citation type="journal article" date="2015" name="Nature">
        <title>Complex archaea that bridge the gap between prokaryotes and eukaryotes.</title>
        <authorList>
            <person name="Spang A."/>
            <person name="Saw J.H."/>
            <person name="Jorgensen S.L."/>
            <person name="Zaremba-Niedzwiedzka K."/>
            <person name="Martijn J."/>
            <person name="Lind A.E."/>
            <person name="van Eijk R."/>
            <person name="Schleper C."/>
            <person name="Guy L."/>
            <person name="Ettema T.J."/>
        </authorList>
    </citation>
    <scope>NUCLEOTIDE SEQUENCE</scope>
</reference>
<keyword evidence="1" id="KW-0436">Ligase</keyword>
<evidence type="ECO:0000256" key="2">
    <source>
        <dbReference type="ARBA" id="ARBA00022741"/>
    </source>
</evidence>
<dbReference type="GO" id="GO:0005524">
    <property type="term" value="F:ATP binding"/>
    <property type="evidence" value="ECO:0007669"/>
    <property type="project" value="UniProtKB-KW"/>
</dbReference>
<dbReference type="EMBL" id="LAZR01020075">
    <property type="protein sequence ID" value="KKL90195.1"/>
    <property type="molecule type" value="Genomic_DNA"/>
</dbReference>
<protein>
    <recommendedName>
        <fullName evidence="6">Glutamine amidotransferase domain-containing protein</fullName>
    </recommendedName>
</protein>
<evidence type="ECO:0000256" key="1">
    <source>
        <dbReference type="ARBA" id="ARBA00022598"/>
    </source>
</evidence>
<dbReference type="InterPro" id="IPR017926">
    <property type="entry name" value="GATASE"/>
</dbReference>
<sequence>MKNKPYREMIAILDFGSQYSQLIARRVRESQVYCKLLPFDITSSELLKYNIKGIILSGGPASLTAKEA</sequence>
<keyword evidence="3" id="KW-0332">GMP biosynthesis</keyword>
<keyword evidence="4" id="KW-0658">Purine biosynthesis</keyword>
<dbReference type="GO" id="GO:0003921">
    <property type="term" value="F:GMP synthase activity"/>
    <property type="evidence" value="ECO:0007669"/>
    <property type="project" value="TreeGrafter"/>
</dbReference>
<dbReference type="AlphaFoldDB" id="A0A0F9I8P2"/>
<organism evidence="7">
    <name type="scientific">marine sediment metagenome</name>
    <dbReference type="NCBI Taxonomy" id="412755"/>
    <lineage>
        <taxon>unclassified sequences</taxon>
        <taxon>metagenomes</taxon>
        <taxon>ecological metagenomes</taxon>
    </lineage>
</organism>
<keyword evidence="5" id="KW-0067">ATP-binding</keyword>
<feature type="non-terminal residue" evidence="7">
    <location>
        <position position="68"/>
    </location>
</feature>
<feature type="domain" description="Glutamine amidotransferase" evidence="6">
    <location>
        <begin position="12"/>
        <end position="64"/>
    </location>
</feature>
<dbReference type="InterPro" id="IPR029062">
    <property type="entry name" value="Class_I_gatase-like"/>
</dbReference>
<dbReference type="GO" id="GO:0005829">
    <property type="term" value="C:cytosol"/>
    <property type="evidence" value="ECO:0007669"/>
    <property type="project" value="TreeGrafter"/>
</dbReference>
<accession>A0A0F9I8P2</accession>
<evidence type="ECO:0000256" key="4">
    <source>
        <dbReference type="ARBA" id="ARBA00022755"/>
    </source>
</evidence>
<evidence type="ECO:0000256" key="5">
    <source>
        <dbReference type="ARBA" id="ARBA00022840"/>
    </source>
</evidence>